<feature type="compositionally biased region" description="Low complexity" evidence="1">
    <location>
        <begin position="81"/>
        <end position="90"/>
    </location>
</feature>
<proteinExistence type="predicted"/>
<dbReference type="EMBL" id="JBHMBW010000037">
    <property type="protein sequence ID" value="MFB9627862.1"/>
    <property type="molecule type" value="Genomic_DNA"/>
</dbReference>
<evidence type="ECO:0000256" key="1">
    <source>
        <dbReference type="SAM" id="MobiDB-lite"/>
    </source>
</evidence>
<accession>A0ABV5S860</accession>
<name>A0ABV5S860_9ACTN</name>
<protein>
    <recommendedName>
        <fullName evidence="5">DUF1795 domain-containing protein</fullName>
    </recommendedName>
</protein>
<evidence type="ECO:0000313" key="4">
    <source>
        <dbReference type="Proteomes" id="UP001589532"/>
    </source>
</evidence>
<feature type="compositionally biased region" description="Pro residues" evidence="1">
    <location>
        <begin position="39"/>
        <end position="52"/>
    </location>
</feature>
<keyword evidence="2" id="KW-0812">Transmembrane</keyword>
<keyword evidence="2" id="KW-0472">Membrane</keyword>
<dbReference type="Proteomes" id="UP001589532">
    <property type="component" value="Unassembled WGS sequence"/>
</dbReference>
<keyword evidence="2" id="KW-1133">Transmembrane helix</keyword>
<feature type="region of interest" description="Disordered" evidence="1">
    <location>
        <begin position="1"/>
        <end position="90"/>
    </location>
</feature>
<keyword evidence="4" id="KW-1185">Reference proteome</keyword>
<feature type="transmembrane region" description="Helical" evidence="2">
    <location>
        <begin position="97"/>
        <end position="119"/>
    </location>
</feature>
<sequence>MPDPEPEPVRDTEPIRRHPHPLDLRPVRGEPYPRRSPDPAGPSPLDPDPVEPWNPRIHRTVQRDEDPWDSLPPSARLRGTPADPGPRMRAPGPGRRWAGVAAAVLAGVALVAGASAVVLRITAPPVESGRLSDSLARVSVTLPQGWSQEAVAPVTGFTSVIRDGSGGLVMARPVPGPVEDAEKATTEAAELYSRLLLKGDRVTVVENKELPGGCTRALRAEYQDVVNRPAFMRVTLLTRSGDGVLLVGLLQPEDTARRQALDSVMAKIR</sequence>
<evidence type="ECO:0008006" key="5">
    <source>
        <dbReference type="Google" id="ProtNLM"/>
    </source>
</evidence>
<reference evidence="3 4" key="1">
    <citation type="submission" date="2024-09" db="EMBL/GenBank/DDBJ databases">
        <authorList>
            <person name="Sun Q."/>
            <person name="Mori K."/>
        </authorList>
    </citation>
    <scope>NUCLEOTIDE SEQUENCE [LARGE SCALE GENOMIC DNA]</scope>
    <source>
        <strain evidence="3 4">JCM 3143</strain>
    </source>
</reference>
<organism evidence="3 4">
    <name type="scientific">Nonomuraea helvata</name>
    <dbReference type="NCBI Taxonomy" id="37484"/>
    <lineage>
        <taxon>Bacteria</taxon>
        <taxon>Bacillati</taxon>
        <taxon>Actinomycetota</taxon>
        <taxon>Actinomycetes</taxon>
        <taxon>Streptosporangiales</taxon>
        <taxon>Streptosporangiaceae</taxon>
        <taxon>Nonomuraea</taxon>
    </lineage>
</organism>
<evidence type="ECO:0000256" key="2">
    <source>
        <dbReference type="SAM" id="Phobius"/>
    </source>
</evidence>
<evidence type="ECO:0000313" key="3">
    <source>
        <dbReference type="EMBL" id="MFB9627862.1"/>
    </source>
</evidence>
<comment type="caution">
    <text evidence="3">The sequence shown here is derived from an EMBL/GenBank/DDBJ whole genome shotgun (WGS) entry which is preliminary data.</text>
</comment>
<dbReference type="RefSeq" id="WP_344987037.1">
    <property type="nucleotide sequence ID" value="NZ_BAAAXV010000001.1"/>
</dbReference>
<feature type="compositionally biased region" description="Basic and acidic residues" evidence="1">
    <location>
        <begin position="7"/>
        <end position="37"/>
    </location>
</feature>
<gene>
    <name evidence="3" type="ORF">ACFFSA_32675</name>
</gene>